<protein>
    <submittedName>
        <fullName evidence="1">Uncharacterized protein</fullName>
    </submittedName>
</protein>
<organism evidence="1 2">
    <name type="scientific">Roseinatronobacter monicus</name>
    <dbReference type="NCBI Taxonomy" id="393481"/>
    <lineage>
        <taxon>Bacteria</taxon>
        <taxon>Pseudomonadati</taxon>
        <taxon>Pseudomonadota</taxon>
        <taxon>Alphaproteobacteria</taxon>
        <taxon>Rhodobacterales</taxon>
        <taxon>Paracoccaceae</taxon>
        <taxon>Roseinatronobacter</taxon>
    </lineage>
</organism>
<reference evidence="1 2" key="1">
    <citation type="submission" date="2019-06" db="EMBL/GenBank/DDBJ databases">
        <title>Genomic Encyclopedia of Archaeal and Bacterial Type Strains, Phase II (KMG-II): from individual species to whole genera.</title>
        <authorList>
            <person name="Goeker M."/>
        </authorList>
    </citation>
    <scope>NUCLEOTIDE SEQUENCE [LARGE SCALE GENOMIC DNA]</scope>
    <source>
        <strain evidence="1 2">DSM 18423</strain>
    </source>
</reference>
<comment type="caution">
    <text evidence="1">The sequence shown here is derived from an EMBL/GenBank/DDBJ whole genome shotgun (WGS) entry which is preliminary data.</text>
</comment>
<dbReference type="EMBL" id="VFPT01000002">
    <property type="protein sequence ID" value="TQM90388.1"/>
    <property type="molecule type" value="Genomic_DNA"/>
</dbReference>
<evidence type="ECO:0000313" key="2">
    <source>
        <dbReference type="Proteomes" id="UP000320582"/>
    </source>
</evidence>
<dbReference type="Proteomes" id="UP000320582">
    <property type="component" value="Unassembled WGS sequence"/>
</dbReference>
<keyword evidence="2" id="KW-1185">Reference proteome</keyword>
<accession>A0A543K5M6</accession>
<evidence type="ECO:0000313" key="1">
    <source>
        <dbReference type="EMBL" id="TQM90388.1"/>
    </source>
</evidence>
<proteinExistence type="predicted"/>
<dbReference type="AlphaFoldDB" id="A0A543K5M6"/>
<gene>
    <name evidence="1" type="ORF">BD293_3767</name>
</gene>
<sequence length="229" mass="25039">MTENRQMHDTVFDDPKNMALAGAIRSAGGQTLPNLWRILHDNMFLKLRFGMIDTPSGDGSTLRMIADSEAELAADLASVAVQDWENLCAAAGWTATGAAALSWCQGATLPQVLDGWLASGFPLKPLPEYERPARFINPALLRQTRSLSALVEAAQPNAFALCVMIAHSPEPLDFDMSLEALQSVPQPQLAAFFKSRMLQKPVRSPDEDQLIVIWTATVKGTEFDIWEAA</sequence>
<name>A0A543K5M6_9RHOB</name>